<evidence type="ECO:0000256" key="2">
    <source>
        <dbReference type="ARBA" id="ARBA00022737"/>
    </source>
</evidence>
<dbReference type="PROSITE" id="PS51375">
    <property type="entry name" value="PPR"/>
    <property type="match status" value="8"/>
</dbReference>
<feature type="repeat" description="PPR" evidence="4">
    <location>
        <begin position="562"/>
        <end position="596"/>
    </location>
</feature>
<dbReference type="FunFam" id="1.25.40.10:FF:000344">
    <property type="entry name" value="Pentatricopeptide repeat-containing protein"/>
    <property type="match status" value="1"/>
</dbReference>
<dbReference type="InterPro" id="IPR011990">
    <property type="entry name" value="TPR-like_helical_dom_sf"/>
</dbReference>
<feature type="repeat" description="PPR" evidence="4">
    <location>
        <begin position="123"/>
        <end position="157"/>
    </location>
</feature>
<proteinExistence type="inferred from homology"/>
<dbReference type="EMBL" id="JBBNAF010000007">
    <property type="protein sequence ID" value="KAK9128191.1"/>
    <property type="molecule type" value="Genomic_DNA"/>
</dbReference>
<comment type="caution">
    <text evidence="5">The sequence shown here is derived from an EMBL/GenBank/DDBJ whole genome shotgun (WGS) entry which is preliminary data.</text>
</comment>
<keyword evidence="3" id="KW-0809">Transit peptide</keyword>
<dbReference type="InterPro" id="IPR002885">
    <property type="entry name" value="PPR_rpt"/>
</dbReference>
<dbReference type="FunFam" id="1.25.40.10:FF:000488">
    <property type="entry name" value="Pentatricopeptide repeat-containing protein, mitochondrial"/>
    <property type="match status" value="1"/>
</dbReference>
<keyword evidence="6" id="KW-1185">Reference proteome</keyword>
<evidence type="ECO:0000256" key="4">
    <source>
        <dbReference type="PROSITE-ProRule" id="PRU00708"/>
    </source>
</evidence>
<evidence type="ECO:0000256" key="3">
    <source>
        <dbReference type="ARBA" id="ARBA00022946"/>
    </source>
</evidence>
<sequence length="1030" mass="114602">MRVVHWELGLRFTTRVRFSTAVQVVEDLNQKVVVDTTIDPRIFTCLLKACLKKFKQVYAYQMFDKVPRQVTQSANKSKIIHAQTLKFGIASLSDPGNAIVDLYAKCGNFYYARNALDRLDERDGRAWNSIISIYSRSGMAEEVMRGFGLMREANVEPNQFTFALVLSTCAKMRAGGVGRQVHSCLIKLGFEYVSFCEGSLIDMYAKCGYLADACRVFDGADSFDTVSWTSMIAGYVRVGLPEKALDLFEDMQRVGVTPDQVAYVTVITAYVDLGSLDDALILFNQMANPNVVAWNVMISGHARSGFVIEAVAIFRDMRLAGIRPSRSSLGSVLSAIANLVALDLGQQVHSDAFKLGLDSNVYVRSSLINMYAKCQVMEAARKVFDSLDERNLVMWNAMLAGYALNMFPTEVIEMFLHIRDHDEKPDAFTYTSVLSACACLKSIELGKQLHSSFIKSNLASNLFVGNALVDMYAKCGDMTGARQQFELIPYRDNVSWNAIIVGYVHEENEDEACNMFRRMNFDGYVPDEVSLSCILSGCANTQALQHGKQIHCFLLKYSLDMNVYAGSSLIDMYAKSGKFEAARNVLSRMPEHTVVSMNALIAGYVLYDNCEEAINLFREMQAKCAKLTKFTFASILAVLSGSSRVSMGKQVHCHTLKSGDLHDDVFLGVSLTGIYLKSLNNEDAGKLFLEFPNHRTIILWTAMISGYAQNGYFAEALSMFREMRKDGIWPDQSAFACALSACAGLAALKDGTAVHCLIVQTGFNLDENTCSALIDMYAKCGDIRSSSQVFEEMDFKQDVISWNSMIVGLAKNGYAEDALRIFHQMKDSNVKPDDITFLGVLTACSHAGMVSEGRGFFDSMINYYGIQPRMDHYACMIDLFGRRGLLKEAEKFINDFSFEPDSKVWATLLAACKVHGDDVMGKWAAEKLIELEPYDSSPYILLSNIYAASKNWDGVNAVRKLMKERGVMKSPGCSWIVIGTKTHLFIAGDKFHPSADEICGVLKDLTALMKEDGYVAVINCILDEEDFIEV</sequence>
<feature type="repeat" description="PPR" evidence="4">
    <location>
        <begin position="766"/>
        <end position="796"/>
    </location>
</feature>
<evidence type="ECO:0000313" key="5">
    <source>
        <dbReference type="EMBL" id="KAK9128191.1"/>
    </source>
</evidence>
<keyword evidence="2" id="KW-0677">Repeat</keyword>
<comment type="similarity">
    <text evidence="1">Belongs to the PPR family. PCMP-H subfamily.</text>
</comment>
<dbReference type="PANTHER" id="PTHR47926:SF441">
    <property type="entry name" value="PENTATRICOPEPTIDE REPEAT-CONTAINING PROTEIN"/>
    <property type="match status" value="1"/>
</dbReference>
<dbReference type="AlphaFoldDB" id="A0AAP0J8D6"/>
<gene>
    <name evidence="5" type="ORF">Syun_016988</name>
</gene>
<dbReference type="FunFam" id="1.25.40.10:FF:000366">
    <property type="entry name" value="Pentatricopeptide (PPR) repeat-containing protein"/>
    <property type="match status" value="1"/>
</dbReference>
<dbReference type="Pfam" id="PF01535">
    <property type="entry name" value="PPR"/>
    <property type="match status" value="8"/>
</dbReference>
<feature type="repeat" description="PPR" evidence="4">
    <location>
        <begin position="224"/>
        <end position="258"/>
    </location>
</feature>
<evidence type="ECO:0008006" key="7">
    <source>
        <dbReference type="Google" id="ProtNLM"/>
    </source>
</evidence>
<feature type="repeat" description="PPR" evidence="4">
    <location>
        <begin position="492"/>
        <end position="526"/>
    </location>
</feature>
<reference evidence="5 6" key="1">
    <citation type="submission" date="2024-01" db="EMBL/GenBank/DDBJ databases">
        <title>Genome assemblies of Stephania.</title>
        <authorList>
            <person name="Yang L."/>
        </authorList>
    </citation>
    <scope>NUCLEOTIDE SEQUENCE [LARGE SCALE GENOMIC DNA]</scope>
    <source>
        <strain evidence="5">YNDBR</strain>
        <tissue evidence="5">Leaf</tissue>
    </source>
</reference>
<dbReference type="InterPro" id="IPR046960">
    <property type="entry name" value="PPR_At4g14850-like_plant"/>
</dbReference>
<accession>A0AAP0J8D6</accession>
<dbReference type="Proteomes" id="UP001420932">
    <property type="component" value="Unassembled WGS sequence"/>
</dbReference>
<dbReference type="InterPro" id="IPR046848">
    <property type="entry name" value="E_motif"/>
</dbReference>
<evidence type="ECO:0000256" key="1">
    <source>
        <dbReference type="ARBA" id="ARBA00006643"/>
    </source>
</evidence>
<organism evidence="5 6">
    <name type="scientific">Stephania yunnanensis</name>
    <dbReference type="NCBI Taxonomy" id="152371"/>
    <lineage>
        <taxon>Eukaryota</taxon>
        <taxon>Viridiplantae</taxon>
        <taxon>Streptophyta</taxon>
        <taxon>Embryophyta</taxon>
        <taxon>Tracheophyta</taxon>
        <taxon>Spermatophyta</taxon>
        <taxon>Magnoliopsida</taxon>
        <taxon>Ranunculales</taxon>
        <taxon>Menispermaceae</taxon>
        <taxon>Menispermoideae</taxon>
        <taxon>Cissampelideae</taxon>
        <taxon>Stephania</taxon>
    </lineage>
</organism>
<protein>
    <recommendedName>
        <fullName evidence="7">Pentatricopeptide repeat-containing protein</fullName>
    </recommendedName>
</protein>
<dbReference type="NCBIfam" id="TIGR00756">
    <property type="entry name" value="PPR"/>
    <property type="match status" value="6"/>
</dbReference>
<dbReference type="Gene3D" id="1.25.40.10">
    <property type="entry name" value="Tetratricopeptide repeat domain"/>
    <property type="match status" value="6"/>
</dbReference>
<evidence type="ECO:0000313" key="6">
    <source>
        <dbReference type="Proteomes" id="UP001420932"/>
    </source>
</evidence>
<dbReference type="PANTHER" id="PTHR47926">
    <property type="entry name" value="PENTATRICOPEPTIDE REPEAT-CONTAINING PROTEIN"/>
    <property type="match status" value="1"/>
</dbReference>
<name>A0AAP0J8D6_9MAGN</name>
<feature type="repeat" description="PPR" evidence="4">
    <location>
        <begin position="696"/>
        <end position="730"/>
    </location>
</feature>
<feature type="repeat" description="PPR" evidence="4">
    <location>
        <begin position="798"/>
        <end position="832"/>
    </location>
</feature>
<dbReference type="GO" id="GO:0009451">
    <property type="term" value="P:RNA modification"/>
    <property type="evidence" value="ECO:0007669"/>
    <property type="project" value="InterPro"/>
</dbReference>
<feature type="repeat" description="PPR" evidence="4">
    <location>
        <begin position="290"/>
        <end position="324"/>
    </location>
</feature>
<dbReference type="Pfam" id="PF13041">
    <property type="entry name" value="PPR_2"/>
    <property type="match status" value="5"/>
</dbReference>
<dbReference type="Pfam" id="PF20431">
    <property type="entry name" value="E_motif"/>
    <property type="match status" value="1"/>
</dbReference>
<dbReference type="GO" id="GO:0003723">
    <property type="term" value="F:RNA binding"/>
    <property type="evidence" value="ECO:0007669"/>
    <property type="project" value="InterPro"/>
</dbReference>
<dbReference type="FunFam" id="1.25.40.10:FF:000073">
    <property type="entry name" value="Pentatricopeptide repeat-containing protein chloroplastic"/>
    <property type="match status" value="3"/>
</dbReference>